<feature type="region of interest" description="Disordered" evidence="1">
    <location>
        <begin position="109"/>
        <end position="133"/>
    </location>
</feature>
<keyword evidence="3" id="KW-1185">Reference proteome</keyword>
<dbReference type="Proteomes" id="UP000735302">
    <property type="component" value="Unassembled WGS sequence"/>
</dbReference>
<accession>A0AAV3ZHJ0</accession>
<gene>
    <name evidence="2" type="ORF">PoB_002047700</name>
</gene>
<proteinExistence type="predicted"/>
<evidence type="ECO:0000256" key="1">
    <source>
        <dbReference type="SAM" id="MobiDB-lite"/>
    </source>
</evidence>
<reference evidence="2 3" key="1">
    <citation type="journal article" date="2021" name="Elife">
        <title>Chloroplast acquisition without the gene transfer in kleptoplastic sea slugs, Plakobranchus ocellatus.</title>
        <authorList>
            <person name="Maeda T."/>
            <person name="Takahashi S."/>
            <person name="Yoshida T."/>
            <person name="Shimamura S."/>
            <person name="Takaki Y."/>
            <person name="Nagai Y."/>
            <person name="Toyoda A."/>
            <person name="Suzuki Y."/>
            <person name="Arimoto A."/>
            <person name="Ishii H."/>
            <person name="Satoh N."/>
            <person name="Nishiyama T."/>
            <person name="Hasebe M."/>
            <person name="Maruyama T."/>
            <person name="Minagawa J."/>
            <person name="Obokata J."/>
            <person name="Shigenobu S."/>
        </authorList>
    </citation>
    <scope>NUCLEOTIDE SEQUENCE [LARGE SCALE GENOMIC DNA]</scope>
</reference>
<dbReference type="EMBL" id="BLXT01002391">
    <property type="protein sequence ID" value="GFN93971.1"/>
    <property type="molecule type" value="Genomic_DNA"/>
</dbReference>
<dbReference type="AlphaFoldDB" id="A0AAV3ZHJ0"/>
<organism evidence="2 3">
    <name type="scientific">Plakobranchus ocellatus</name>
    <dbReference type="NCBI Taxonomy" id="259542"/>
    <lineage>
        <taxon>Eukaryota</taxon>
        <taxon>Metazoa</taxon>
        <taxon>Spiralia</taxon>
        <taxon>Lophotrochozoa</taxon>
        <taxon>Mollusca</taxon>
        <taxon>Gastropoda</taxon>
        <taxon>Heterobranchia</taxon>
        <taxon>Euthyneura</taxon>
        <taxon>Panpulmonata</taxon>
        <taxon>Sacoglossa</taxon>
        <taxon>Placobranchoidea</taxon>
        <taxon>Plakobranchidae</taxon>
        <taxon>Plakobranchus</taxon>
    </lineage>
</organism>
<evidence type="ECO:0000313" key="3">
    <source>
        <dbReference type="Proteomes" id="UP000735302"/>
    </source>
</evidence>
<comment type="caution">
    <text evidence="2">The sequence shown here is derived from an EMBL/GenBank/DDBJ whole genome shotgun (WGS) entry which is preliminary data.</text>
</comment>
<name>A0AAV3ZHJ0_9GAST</name>
<protein>
    <submittedName>
        <fullName evidence="2">Uncharacterized protein</fullName>
    </submittedName>
</protein>
<sequence>MSGSADGRVDMCFSVFNLSTCTFPLSALWKTSFDLPGKQVSDCTKCTKQCPLLLSFEATIHKVGCTHLPPLTILFAICFPEATFYVTHRYFVVIDNKLRFILDPRLHPSDRKHRSTNSCATPLHGKTKMATHL</sequence>
<evidence type="ECO:0000313" key="2">
    <source>
        <dbReference type="EMBL" id="GFN93971.1"/>
    </source>
</evidence>